<organism evidence="7 8">
    <name type="scientific">Jiangella ureilytica</name>
    <dbReference type="NCBI Taxonomy" id="2530374"/>
    <lineage>
        <taxon>Bacteria</taxon>
        <taxon>Bacillati</taxon>
        <taxon>Actinomycetota</taxon>
        <taxon>Actinomycetes</taxon>
        <taxon>Jiangellales</taxon>
        <taxon>Jiangellaceae</taxon>
        <taxon>Jiangella</taxon>
    </lineage>
</organism>
<dbReference type="AlphaFoldDB" id="A0A4R4RUB9"/>
<proteinExistence type="inferred from homology"/>
<evidence type="ECO:0000256" key="2">
    <source>
        <dbReference type="ARBA" id="ARBA00005695"/>
    </source>
</evidence>
<comment type="subcellular location">
    <subcellularLocation>
        <location evidence="1">Cell envelope</location>
    </subcellularLocation>
</comment>
<dbReference type="InterPro" id="IPR039424">
    <property type="entry name" value="SBP_5"/>
</dbReference>
<reference evidence="7 8" key="1">
    <citation type="submission" date="2019-02" db="EMBL/GenBank/DDBJ databases">
        <title>Draft genome sequences of novel Actinobacteria.</title>
        <authorList>
            <person name="Sahin N."/>
            <person name="Ay H."/>
            <person name="Saygin H."/>
        </authorList>
    </citation>
    <scope>NUCLEOTIDE SEQUENCE [LARGE SCALE GENOMIC DNA]</scope>
    <source>
        <strain evidence="7 8">KC603</strain>
    </source>
</reference>
<dbReference type="Pfam" id="PF00496">
    <property type="entry name" value="SBP_bac_5"/>
    <property type="match status" value="1"/>
</dbReference>
<evidence type="ECO:0000313" key="8">
    <source>
        <dbReference type="Proteomes" id="UP000295621"/>
    </source>
</evidence>
<feature type="chain" id="PRO_5039400023" evidence="5">
    <location>
        <begin position="23"/>
        <end position="517"/>
    </location>
</feature>
<keyword evidence="4 5" id="KW-0732">Signal</keyword>
<evidence type="ECO:0000256" key="1">
    <source>
        <dbReference type="ARBA" id="ARBA00004196"/>
    </source>
</evidence>
<protein>
    <submittedName>
        <fullName evidence="7">ABC transporter substrate-binding protein</fullName>
    </submittedName>
</protein>
<dbReference type="EMBL" id="SMKL01000010">
    <property type="protein sequence ID" value="TDC53246.1"/>
    <property type="molecule type" value="Genomic_DNA"/>
</dbReference>
<name>A0A4R4RUB9_9ACTN</name>
<dbReference type="InterPro" id="IPR000914">
    <property type="entry name" value="SBP_5_dom"/>
</dbReference>
<comment type="similarity">
    <text evidence="2">Belongs to the bacterial solute-binding protein 5 family.</text>
</comment>
<dbReference type="Gene3D" id="3.10.105.10">
    <property type="entry name" value="Dipeptide-binding Protein, Domain 3"/>
    <property type="match status" value="1"/>
</dbReference>
<dbReference type="OrthoDB" id="5243526at2"/>
<evidence type="ECO:0000256" key="5">
    <source>
        <dbReference type="SAM" id="SignalP"/>
    </source>
</evidence>
<dbReference type="PANTHER" id="PTHR30290">
    <property type="entry name" value="PERIPLASMIC BINDING COMPONENT OF ABC TRANSPORTER"/>
    <property type="match status" value="1"/>
</dbReference>
<dbReference type="GO" id="GO:1904680">
    <property type="term" value="F:peptide transmembrane transporter activity"/>
    <property type="evidence" value="ECO:0007669"/>
    <property type="project" value="TreeGrafter"/>
</dbReference>
<dbReference type="RefSeq" id="WP_131980389.1">
    <property type="nucleotide sequence ID" value="NZ_SMKL01000010.1"/>
</dbReference>
<keyword evidence="3" id="KW-0813">Transport</keyword>
<gene>
    <name evidence="7" type="ORF">E1212_06130</name>
</gene>
<evidence type="ECO:0000256" key="4">
    <source>
        <dbReference type="ARBA" id="ARBA00022729"/>
    </source>
</evidence>
<dbReference type="PROSITE" id="PS51257">
    <property type="entry name" value="PROKAR_LIPOPROTEIN"/>
    <property type="match status" value="1"/>
</dbReference>
<keyword evidence="8" id="KW-1185">Reference proteome</keyword>
<evidence type="ECO:0000313" key="7">
    <source>
        <dbReference type="EMBL" id="TDC53246.1"/>
    </source>
</evidence>
<evidence type="ECO:0000259" key="6">
    <source>
        <dbReference type="Pfam" id="PF00496"/>
    </source>
</evidence>
<feature type="domain" description="Solute-binding protein family 5" evidence="6">
    <location>
        <begin position="78"/>
        <end position="417"/>
    </location>
</feature>
<dbReference type="Proteomes" id="UP000295621">
    <property type="component" value="Unassembled WGS sequence"/>
</dbReference>
<sequence>MRRVMKLVVSALLVGVVTACNAGGTSPAGGEDGPFTLVWGKETDPAGINPLKAGDIHAFEIFSLVYEPLTQPSEDLDVGPGLAETWEETSPTTWRFTLRDDVAFSNGRELTSADVVGTWAALKELDVRTGSFPNVDTMTAVDPLTFDVQLTAPMPDLPSRMELFWVLPAEELAAGTFNPDEDLLGTGPFVAGEHVSGVSWTFEANPHYWRDDLRQVDRVEIKFIPDDASRLAALRTGEIDFTMSSNPDVRTILEGDPALEVTVQETTDLYYLSLNSTWTGSPFLDQRVRQAVALAIDRQQIIDTALGGIGELTAITPRAFADACDPAGVLGAEGRDVDGAKALLADAGVDELDFRLTVVPAFGALRGPQIAQVIQQNLQEIGLQAEVGVLDGGAWLEETFTNGTFDATLNWFTGGGSTSHLLSYMDPERAPILAHLVGDDPATIGLVREALALPPGEERAAAVAAACENLNEQAFFIPLATKPTVIVHRTDRVEPVLNPIEPVQMTFRRLAEFGRAS</sequence>
<accession>A0A4R4RUB9</accession>
<dbReference type="GO" id="GO:0015833">
    <property type="term" value="P:peptide transport"/>
    <property type="evidence" value="ECO:0007669"/>
    <property type="project" value="TreeGrafter"/>
</dbReference>
<evidence type="ECO:0000256" key="3">
    <source>
        <dbReference type="ARBA" id="ARBA00022448"/>
    </source>
</evidence>
<dbReference type="Gene3D" id="3.40.190.10">
    <property type="entry name" value="Periplasmic binding protein-like II"/>
    <property type="match status" value="1"/>
</dbReference>
<dbReference type="CDD" id="cd00995">
    <property type="entry name" value="PBP2_NikA_DppA_OppA_like"/>
    <property type="match status" value="1"/>
</dbReference>
<feature type="signal peptide" evidence="5">
    <location>
        <begin position="1"/>
        <end position="22"/>
    </location>
</feature>
<dbReference type="SUPFAM" id="SSF53850">
    <property type="entry name" value="Periplasmic binding protein-like II"/>
    <property type="match status" value="1"/>
</dbReference>
<comment type="caution">
    <text evidence="7">The sequence shown here is derived from an EMBL/GenBank/DDBJ whole genome shotgun (WGS) entry which is preliminary data.</text>
</comment>
<dbReference type="PANTHER" id="PTHR30290:SF10">
    <property type="entry name" value="PERIPLASMIC OLIGOPEPTIDE-BINDING PROTEIN-RELATED"/>
    <property type="match status" value="1"/>
</dbReference>
<dbReference type="GO" id="GO:0030313">
    <property type="term" value="C:cell envelope"/>
    <property type="evidence" value="ECO:0007669"/>
    <property type="project" value="UniProtKB-SubCell"/>
</dbReference>